<feature type="region of interest" description="Disordered" evidence="6">
    <location>
        <begin position="1"/>
        <end position="65"/>
    </location>
</feature>
<feature type="compositionally biased region" description="Basic and acidic residues" evidence="6">
    <location>
        <begin position="38"/>
        <end position="51"/>
    </location>
</feature>
<feature type="compositionally biased region" description="Basic residues" evidence="6">
    <location>
        <begin position="368"/>
        <end position="377"/>
    </location>
</feature>
<dbReference type="GeneID" id="114472180"/>
<feature type="compositionally biased region" description="Acidic residues" evidence="6">
    <location>
        <begin position="332"/>
        <end position="345"/>
    </location>
</feature>
<keyword evidence="9" id="KW-1185">Reference proteome</keyword>
<reference evidence="8" key="1">
    <citation type="submission" date="2020-06" db="EMBL/GenBank/DDBJ databases">
        <authorList>
            <consortium name="Wellcome Sanger Institute Data Sharing"/>
        </authorList>
    </citation>
    <scope>NUCLEOTIDE SEQUENCE [LARGE SCALE GENOMIC DNA]</scope>
</reference>
<dbReference type="Proteomes" id="UP000694680">
    <property type="component" value="Chromosome 11"/>
</dbReference>
<dbReference type="AlphaFoldDB" id="A0A8C5ER42"/>
<dbReference type="PANTHER" id="PTHR23325">
    <property type="entry name" value="SERUM RESPONSE FACTOR-BINDING"/>
    <property type="match status" value="1"/>
</dbReference>
<feature type="compositionally biased region" description="Basic and acidic residues" evidence="6">
    <location>
        <begin position="383"/>
        <end position="409"/>
    </location>
</feature>
<feature type="domain" description="Bud22" evidence="7">
    <location>
        <begin position="455"/>
        <end position="548"/>
    </location>
</feature>
<protein>
    <recommendedName>
        <fullName evidence="1">Serum response factor-binding protein 1</fullName>
    </recommendedName>
    <alternativeName>
        <fullName evidence="4">SRF-dependent transcription regulation-associated protein</fullName>
    </alternativeName>
</protein>
<feature type="compositionally biased region" description="Basic and acidic residues" evidence="6">
    <location>
        <begin position="315"/>
        <end position="329"/>
    </location>
</feature>
<keyword evidence="2 5" id="KW-0175">Coiled coil</keyword>
<sequence>MEQTAPSPEEEEKVLDESVEMEEDKSESEGEDEEEECSDRTDENAESEERVPPPAPAPDEARKDAGVLNLNNEVVRMRKEVKRLRALIIRKVTRQIAALRKKKGKEAEVERNQRRAARLLEEVHAMKNLSPDLVTKTALQTNLNFEAVCKNPKSTIADRATARIATHPQFQKKISSIKAAVKAFKIERMKTGRQGVRERGQQQAEKQTPQMPEKGGSRTCEKRSDPAAVIQNKGRESTDGAEAFKSLEDPPVVEGDVEETKETSTAEVVDARKINIASDFNIVRPTVEENINATVTTKSQPQSKAVKKKPSLKCDPVEGHGPTHDDHSGSESSEDEEKEYFDDSTEERFLKLSSQSDESEEDDFFVGKVRKYKKKKKVNVEQSVKKSSPEDKKPSDKLQGELDELESRLKSKARPLQSAFCSSLRGNKTGGGRGRGADRFRGRGKPRGAFSVNREFSKQSDYQKQEKGIEMTSGFRHKETTSESGEKGLASARRGRGGGLRQRGPRGRGVFTQRAPQETLHPSWEASKKKKEQQGQILAFQGKKIKFDDD</sequence>
<organism evidence="8 9">
    <name type="scientific">Gouania willdenowi</name>
    <name type="common">Blunt-snouted clingfish</name>
    <name type="synonym">Lepadogaster willdenowi</name>
    <dbReference type="NCBI Taxonomy" id="441366"/>
    <lineage>
        <taxon>Eukaryota</taxon>
        <taxon>Metazoa</taxon>
        <taxon>Chordata</taxon>
        <taxon>Craniata</taxon>
        <taxon>Vertebrata</taxon>
        <taxon>Euteleostomi</taxon>
        <taxon>Actinopterygii</taxon>
        <taxon>Neopterygii</taxon>
        <taxon>Teleostei</taxon>
        <taxon>Neoteleostei</taxon>
        <taxon>Acanthomorphata</taxon>
        <taxon>Ovalentaria</taxon>
        <taxon>Blenniimorphae</taxon>
        <taxon>Blenniiformes</taxon>
        <taxon>Gobiesocoidei</taxon>
        <taxon>Gobiesocidae</taxon>
        <taxon>Gobiesocinae</taxon>
        <taxon>Gouania</taxon>
    </lineage>
</organism>
<feature type="compositionally biased region" description="Basic and acidic residues" evidence="6">
    <location>
        <begin position="215"/>
        <end position="225"/>
    </location>
</feature>
<dbReference type="Pfam" id="PF09073">
    <property type="entry name" value="BUD22"/>
    <property type="match status" value="1"/>
</dbReference>
<name>A0A8C5ER42_GOUWI</name>
<proteinExistence type="predicted"/>
<dbReference type="Ensembl" id="ENSGWIT00000027737.1">
    <property type="protein sequence ID" value="ENSGWIP00000025379.1"/>
    <property type="gene ID" value="ENSGWIG00000013397.1"/>
</dbReference>
<comment type="function">
    <text evidence="3">May be involved in regulating transcriptional activation of cardiac genes during the aging process. May play a role in biosynthesis and/or processing of SLC2A4 in adipose cells.</text>
</comment>
<feature type="compositionally biased region" description="Basic and acidic residues" evidence="6">
    <location>
        <begin position="191"/>
        <end position="200"/>
    </location>
</feature>
<dbReference type="OrthoDB" id="3364872at2759"/>
<evidence type="ECO:0000313" key="9">
    <source>
        <dbReference type="Proteomes" id="UP000694680"/>
    </source>
</evidence>
<reference evidence="8" key="2">
    <citation type="submission" date="2025-08" db="UniProtKB">
        <authorList>
            <consortium name="Ensembl"/>
        </authorList>
    </citation>
    <scope>IDENTIFICATION</scope>
</reference>
<feature type="compositionally biased region" description="Basic and acidic residues" evidence="6">
    <location>
        <begin position="455"/>
        <end position="469"/>
    </location>
</feature>
<feature type="region of interest" description="Disordered" evidence="6">
    <location>
        <begin position="293"/>
        <end position="550"/>
    </location>
</feature>
<reference evidence="8" key="3">
    <citation type="submission" date="2025-09" db="UniProtKB">
        <authorList>
            <consortium name="Ensembl"/>
        </authorList>
    </citation>
    <scope>IDENTIFICATION</scope>
</reference>
<evidence type="ECO:0000256" key="5">
    <source>
        <dbReference type="SAM" id="Coils"/>
    </source>
</evidence>
<evidence type="ECO:0000256" key="3">
    <source>
        <dbReference type="ARBA" id="ARBA00025646"/>
    </source>
</evidence>
<accession>A0A8C5ER42</accession>
<feature type="region of interest" description="Disordered" evidence="6">
    <location>
        <begin position="191"/>
        <end position="264"/>
    </location>
</feature>
<dbReference type="GO" id="GO:0005634">
    <property type="term" value="C:nucleus"/>
    <property type="evidence" value="ECO:0007669"/>
    <property type="project" value="TreeGrafter"/>
</dbReference>
<dbReference type="RefSeq" id="XP_028317135.1">
    <property type="nucleotide sequence ID" value="XM_028461334.1"/>
</dbReference>
<feature type="compositionally biased region" description="Basic and acidic residues" evidence="6">
    <location>
        <begin position="476"/>
        <end position="486"/>
    </location>
</feature>
<dbReference type="GO" id="GO:0030490">
    <property type="term" value="P:maturation of SSU-rRNA"/>
    <property type="evidence" value="ECO:0007669"/>
    <property type="project" value="TreeGrafter"/>
</dbReference>
<dbReference type="GO" id="GO:0030686">
    <property type="term" value="C:90S preribosome"/>
    <property type="evidence" value="ECO:0007669"/>
    <property type="project" value="TreeGrafter"/>
</dbReference>
<evidence type="ECO:0000256" key="1">
    <source>
        <dbReference type="ARBA" id="ARBA00013459"/>
    </source>
</evidence>
<dbReference type="CTD" id="153443"/>
<dbReference type="InterPro" id="IPR015158">
    <property type="entry name" value="Bud22_dom"/>
</dbReference>
<feature type="coiled-coil region" evidence="5">
    <location>
        <begin position="67"/>
        <end position="129"/>
    </location>
</feature>
<evidence type="ECO:0000313" key="8">
    <source>
        <dbReference type="Ensembl" id="ENSGWIP00000025379.1"/>
    </source>
</evidence>
<feature type="compositionally biased region" description="Acidic residues" evidence="6">
    <location>
        <begin position="8"/>
        <end position="37"/>
    </location>
</feature>
<dbReference type="PANTHER" id="PTHR23325:SF1">
    <property type="entry name" value="SERUM RESPONSE FACTOR-BINDING PROTEIN 1"/>
    <property type="match status" value="1"/>
</dbReference>
<evidence type="ECO:0000259" key="7">
    <source>
        <dbReference type="Pfam" id="PF09073"/>
    </source>
</evidence>
<gene>
    <name evidence="8" type="primary">srfbp1</name>
</gene>
<feature type="compositionally biased region" description="Polar residues" evidence="6">
    <location>
        <begin position="293"/>
        <end position="303"/>
    </location>
</feature>
<evidence type="ECO:0000256" key="4">
    <source>
        <dbReference type="ARBA" id="ARBA00033254"/>
    </source>
</evidence>
<dbReference type="InterPro" id="IPR037393">
    <property type="entry name" value="Bud22/SRFB1"/>
</dbReference>
<evidence type="ECO:0000256" key="6">
    <source>
        <dbReference type="SAM" id="MobiDB-lite"/>
    </source>
</evidence>
<evidence type="ECO:0000256" key="2">
    <source>
        <dbReference type="ARBA" id="ARBA00023054"/>
    </source>
</evidence>